<protein>
    <submittedName>
        <fullName evidence="8">Na/Pi-cotransporter family protein</fullName>
    </submittedName>
</protein>
<accession>Q0FLC1</accession>
<dbReference type="Proteomes" id="UP000006230">
    <property type="component" value="Unassembled WGS sequence"/>
</dbReference>
<evidence type="ECO:0000313" key="8">
    <source>
        <dbReference type="EMBL" id="EAU44950.1"/>
    </source>
</evidence>
<feature type="transmembrane region" description="Helical" evidence="7">
    <location>
        <begin position="282"/>
        <end position="304"/>
    </location>
</feature>
<evidence type="ECO:0000256" key="3">
    <source>
        <dbReference type="ARBA" id="ARBA00022692"/>
    </source>
</evidence>
<evidence type="ECO:0000256" key="6">
    <source>
        <dbReference type="SAM" id="MobiDB-lite"/>
    </source>
</evidence>
<feature type="transmembrane region" description="Helical" evidence="7">
    <location>
        <begin position="248"/>
        <end position="270"/>
    </location>
</feature>
<feature type="transmembrane region" description="Helical" evidence="7">
    <location>
        <begin position="172"/>
        <end position="190"/>
    </location>
</feature>
<reference evidence="8 9" key="1">
    <citation type="journal article" date="2010" name="J. Bacteriol.">
        <title>Genome sequences of Pelagibaca bermudensis HTCC2601T and Maritimibacter alkaliphilus HTCC2654T, the type strains of two marine Roseobacter genera.</title>
        <authorList>
            <person name="Thrash J.C."/>
            <person name="Cho J.C."/>
            <person name="Ferriera S."/>
            <person name="Johnson J."/>
            <person name="Vergin K.L."/>
            <person name="Giovannoni S.J."/>
        </authorList>
    </citation>
    <scope>NUCLEOTIDE SEQUENCE [LARGE SCALE GENOMIC DNA]</scope>
    <source>
        <strain evidence="9">DSM 26914 / JCM 13377 / KCTC 12554 / HTCC2601</strain>
    </source>
</reference>
<keyword evidence="9" id="KW-1185">Reference proteome</keyword>
<evidence type="ECO:0000256" key="1">
    <source>
        <dbReference type="ARBA" id="ARBA00004651"/>
    </source>
</evidence>
<keyword evidence="3 7" id="KW-0812">Transmembrane</keyword>
<feature type="transmembrane region" description="Helical" evidence="7">
    <location>
        <begin position="37"/>
        <end position="59"/>
    </location>
</feature>
<dbReference type="GO" id="GO:0044341">
    <property type="term" value="P:sodium-dependent phosphate transport"/>
    <property type="evidence" value="ECO:0007669"/>
    <property type="project" value="InterPro"/>
</dbReference>
<dbReference type="Pfam" id="PF02690">
    <property type="entry name" value="Na_Pi_cotrans"/>
    <property type="match status" value="2"/>
</dbReference>
<feature type="transmembrane region" description="Helical" evidence="7">
    <location>
        <begin position="217"/>
        <end position="236"/>
    </location>
</feature>
<keyword evidence="4 7" id="KW-1133">Transmembrane helix</keyword>
<feature type="transmembrane region" description="Helical" evidence="7">
    <location>
        <begin position="96"/>
        <end position="120"/>
    </location>
</feature>
<dbReference type="PANTHER" id="PTHR10010">
    <property type="entry name" value="SOLUTE CARRIER FAMILY 34 SODIUM PHOSPHATE , MEMBER 2-RELATED"/>
    <property type="match status" value="1"/>
</dbReference>
<feature type="region of interest" description="Disordered" evidence="6">
    <location>
        <begin position="516"/>
        <end position="536"/>
    </location>
</feature>
<keyword evidence="5 7" id="KW-0472">Membrane</keyword>
<organism evidence="8 9">
    <name type="scientific">Salipiger bermudensis (strain DSM 26914 / JCM 13377 / KCTC 12554 / HTCC2601)</name>
    <name type="common">Pelagibaca bermudensis</name>
    <dbReference type="NCBI Taxonomy" id="314265"/>
    <lineage>
        <taxon>Bacteria</taxon>
        <taxon>Pseudomonadati</taxon>
        <taxon>Pseudomonadota</taxon>
        <taxon>Alphaproteobacteria</taxon>
        <taxon>Rhodobacterales</taxon>
        <taxon>Roseobacteraceae</taxon>
        <taxon>Salipiger</taxon>
    </lineage>
</organism>
<evidence type="ECO:0000256" key="5">
    <source>
        <dbReference type="ARBA" id="ARBA00023136"/>
    </source>
</evidence>
<evidence type="ECO:0000256" key="2">
    <source>
        <dbReference type="ARBA" id="ARBA00022475"/>
    </source>
</evidence>
<dbReference type="EMBL" id="AATQ01000034">
    <property type="protein sequence ID" value="EAU44950.1"/>
    <property type="molecule type" value="Genomic_DNA"/>
</dbReference>
<keyword evidence="2" id="KW-1003">Cell membrane</keyword>
<dbReference type="InterPro" id="IPR003841">
    <property type="entry name" value="Na/Pi_transpt"/>
</dbReference>
<comment type="subcellular location">
    <subcellularLocation>
        <location evidence="1">Cell membrane</location>
        <topology evidence="1">Multi-pass membrane protein</topology>
    </subcellularLocation>
</comment>
<sequence>MSIEILSLLGGVGLFLFGMQSMTGALREIASRQMRAILARFTTSPLTGALSGAATTAVIQSSSATMVTVIGFVGAGLLSFPQAIGVIYGANIGTTITGWIVALLGLKLSLGTIALPGLLVGALTATMARGRLARLGALLAGFSLIFIGLDMMKDATAGFESWLSPEILPPDSWAGRALLLLIGAGVTVVIQSSSAGVATTLVLLSSGAITLGQGAALVIGMDVGTTFTAILATVGGSRDMRRTAIAHTAYNIVTGAVAFAMLGLIVPLLSRAFAPGDPAALVTFHTLFNVIGALVMLPATAPFARLIERLVPGRAATLTETLDRRLLGDAHAAMDGAGGCALRIRRALFRAAGDHLRPQGGPLPAQAVLRLQPALDDLHGFLARISPAPEDALAANRYAALLHQYDHLARLAHRLTREDQMRPLLGDPGLRRPALALGAALRYAADDPPRADAARLERLEHLITGRTRRLRRSVLLREHAGLVEVRDVFGLTDAMRWLGHAAHHATRAAHYGDLAASDRPETPVSDRLQRATARSD</sequence>
<dbReference type="GO" id="GO:0005886">
    <property type="term" value="C:plasma membrane"/>
    <property type="evidence" value="ECO:0007669"/>
    <property type="project" value="UniProtKB-SubCell"/>
</dbReference>
<dbReference type="PANTHER" id="PTHR10010:SF46">
    <property type="entry name" value="SODIUM-DEPENDENT PHOSPHATE TRANSPORT PROTEIN 2B"/>
    <property type="match status" value="1"/>
</dbReference>
<dbReference type="NCBIfam" id="NF037997">
    <property type="entry name" value="Na_Pi_symport"/>
    <property type="match status" value="1"/>
</dbReference>
<evidence type="ECO:0000313" key="9">
    <source>
        <dbReference type="Proteomes" id="UP000006230"/>
    </source>
</evidence>
<evidence type="ECO:0000256" key="7">
    <source>
        <dbReference type="SAM" id="Phobius"/>
    </source>
</evidence>
<dbReference type="OrthoDB" id="9763003at2"/>
<dbReference type="RefSeq" id="WP_007794260.1">
    <property type="nucleotide sequence ID" value="NZ_DS022276.1"/>
</dbReference>
<dbReference type="HOGENOM" id="CLU_025623_1_0_5"/>
<gene>
    <name evidence="8" type="ORF">R2601_12283</name>
</gene>
<feature type="transmembrane region" description="Helical" evidence="7">
    <location>
        <begin position="66"/>
        <end position="90"/>
    </location>
</feature>
<proteinExistence type="predicted"/>
<name>Q0FLC1_SALBH</name>
<dbReference type="AlphaFoldDB" id="Q0FLC1"/>
<feature type="transmembrane region" description="Helical" evidence="7">
    <location>
        <begin position="132"/>
        <end position="152"/>
    </location>
</feature>
<dbReference type="eggNOG" id="COG1283">
    <property type="taxonomic scope" value="Bacteria"/>
</dbReference>
<comment type="caution">
    <text evidence="8">The sequence shown here is derived from an EMBL/GenBank/DDBJ whole genome shotgun (WGS) entry which is preliminary data.</text>
</comment>
<evidence type="ECO:0000256" key="4">
    <source>
        <dbReference type="ARBA" id="ARBA00022989"/>
    </source>
</evidence>
<dbReference type="GO" id="GO:0005436">
    <property type="term" value="F:sodium:phosphate symporter activity"/>
    <property type="evidence" value="ECO:0007669"/>
    <property type="project" value="InterPro"/>
</dbReference>
<dbReference type="STRING" id="314265.R2601_12283"/>
<feature type="compositionally biased region" description="Basic and acidic residues" evidence="6">
    <location>
        <begin position="527"/>
        <end position="536"/>
    </location>
</feature>